<dbReference type="Pfam" id="PF12770">
    <property type="entry name" value="CHAT"/>
    <property type="match status" value="1"/>
</dbReference>
<evidence type="ECO:0000256" key="1">
    <source>
        <dbReference type="ARBA" id="ARBA00004496"/>
    </source>
</evidence>
<sequence>MGDSYVTDIAEHPACEVLLVAWQSPDAGQKRALVRDIEVPGPIALRSRYRMLLDTEAPPGPWNPDLTADVWARQLRLETEGDNAVRSGAHPAALASFRALLEEETGSEPRLPTVHARIGFGHVAMEQDRIEAASEHFEQATAVAATSAYRFGRLRALVPWAYMTLWNHSAELALDQFQEAAGIATALDDPAYRGNALLGAAECAQWLDERARAEQHGKEAYAAFSSVRSALGQGNAAQRLAGWMHRWGRHAEAWEWLGPAWTAFQQDGNPTGLVNVYSLRGDLYLDDHRFDEAAEEYDKALELATSAGLPRAQAHAAQDLARTARGRGNWAEAVDLFTRSLERYRELGDLLGVSHAMSKLAEAQEECGSVEDALRTRREAVVEVESYRADHREERFQEEYRRRFRDVYKGSLSAAEKHHSPETFAVVADFLAGRRLAGLLEANSGALAGDELDQLQDLLARADRRLLAHRRSARSDEDRFGDERRESRIRRLGAFEFRQEAEPGAGKSLDDLLAAVYLPPADEGGALLEALPHGCHALQILLDPVDGDLVRWSWSAPEGRSTMGSSRLTPTALDLLSVLRSGDRATERLALTVDDLRPLSALLPPRLLTELAASGPQDLLIVPTGELWAVPWGALPLEDGLVLGEAARFVVCPSLTIQRQLAARYVKKPRTPSSRSPLEVDVWRSPLVRSHRLDLFERDRRWNPRRLSSAAEARGALCDGRELMVLAGHGRPLPGAGHYLELDENEWLLPVDLLGRRPPRRLALIACWGSAYPGRVPSDPISIATLALAGGSDEVLATVGELGDSTLAGRYAEMVLHALPENTMATAVHRSTRRILAGRGVRSRPVHDWAPLLPIGTHRQPGGQR</sequence>
<dbReference type="RefSeq" id="WP_326755238.1">
    <property type="nucleotide sequence ID" value="NZ_CP109134.1"/>
</dbReference>
<organism evidence="8 9">
    <name type="scientific">Streptomyces hirsutus</name>
    <dbReference type="NCBI Taxonomy" id="35620"/>
    <lineage>
        <taxon>Bacteria</taxon>
        <taxon>Bacillati</taxon>
        <taxon>Actinomycetota</taxon>
        <taxon>Actinomycetes</taxon>
        <taxon>Kitasatosporales</taxon>
        <taxon>Streptomycetaceae</taxon>
        <taxon>Streptomyces</taxon>
    </lineage>
</organism>
<name>A0ABZ1GTG3_9ACTN</name>
<evidence type="ECO:0000256" key="5">
    <source>
        <dbReference type="ARBA" id="ARBA00038253"/>
    </source>
</evidence>
<dbReference type="InterPro" id="IPR011990">
    <property type="entry name" value="TPR-like_helical_dom_sf"/>
</dbReference>
<dbReference type="EMBL" id="CP109134">
    <property type="protein sequence ID" value="WSD09481.1"/>
    <property type="molecule type" value="Genomic_DNA"/>
</dbReference>
<dbReference type="Proteomes" id="UP001335325">
    <property type="component" value="Chromosome"/>
</dbReference>
<dbReference type="InterPro" id="IPR024983">
    <property type="entry name" value="CHAT_dom"/>
</dbReference>
<feature type="domain" description="CHAT" evidence="7">
    <location>
        <begin position="601"/>
        <end position="856"/>
    </location>
</feature>
<comment type="subcellular location">
    <subcellularLocation>
        <location evidence="1">Cytoplasm</location>
    </subcellularLocation>
</comment>
<evidence type="ECO:0000256" key="3">
    <source>
        <dbReference type="ARBA" id="ARBA00022737"/>
    </source>
</evidence>
<dbReference type="GeneID" id="91546797"/>
<keyword evidence="2" id="KW-0963">Cytoplasm</keyword>
<dbReference type="InterPro" id="IPR019734">
    <property type="entry name" value="TPR_rpt"/>
</dbReference>
<evidence type="ECO:0000313" key="9">
    <source>
        <dbReference type="Proteomes" id="UP001335325"/>
    </source>
</evidence>
<keyword evidence="9" id="KW-1185">Reference proteome</keyword>
<keyword evidence="3" id="KW-0677">Repeat</keyword>
<dbReference type="PANTHER" id="PTHR46630">
    <property type="entry name" value="TETRATRICOPEPTIDE REPEAT PROTEIN 29"/>
    <property type="match status" value="1"/>
</dbReference>
<protein>
    <submittedName>
        <fullName evidence="8">CHAT domain-containing protein</fullName>
    </submittedName>
</protein>
<evidence type="ECO:0000313" key="8">
    <source>
        <dbReference type="EMBL" id="WSD09481.1"/>
    </source>
</evidence>
<dbReference type="Gene3D" id="1.25.40.10">
    <property type="entry name" value="Tetratricopeptide repeat domain"/>
    <property type="match status" value="1"/>
</dbReference>
<evidence type="ECO:0000259" key="7">
    <source>
        <dbReference type="Pfam" id="PF12770"/>
    </source>
</evidence>
<comment type="similarity">
    <text evidence="5">Belongs to the Rap family.</text>
</comment>
<dbReference type="InterPro" id="IPR051476">
    <property type="entry name" value="Bac_ResReg_Asp_Phosphatase"/>
</dbReference>
<dbReference type="PROSITE" id="PS50005">
    <property type="entry name" value="TPR"/>
    <property type="match status" value="1"/>
</dbReference>
<gene>
    <name evidence="8" type="ORF">OIE73_29505</name>
</gene>
<reference evidence="8 9" key="1">
    <citation type="submission" date="2022-10" db="EMBL/GenBank/DDBJ databases">
        <title>The complete genomes of actinobacterial strains from the NBC collection.</title>
        <authorList>
            <person name="Joergensen T.S."/>
            <person name="Alvarez Arevalo M."/>
            <person name="Sterndorff E.B."/>
            <person name="Faurdal D."/>
            <person name="Vuksanovic O."/>
            <person name="Mourched A.-S."/>
            <person name="Charusanti P."/>
            <person name="Shaw S."/>
            <person name="Blin K."/>
            <person name="Weber T."/>
        </authorList>
    </citation>
    <scope>NUCLEOTIDE SEQUENCE [LARGE SCALE GENOMIC DNA]</scope>
    <source>
        <strain evidence="8 9">NBC 01753</strain>
    </source>
</reference>
<proteinExistence type="inferred from homology"/>
<dbReference type="PANTHER" id="PTHR46630:SF1">
    <property type="entry name" value="TETRATRICOPEPTIDE REPEAT PROTEIN 29"/>
    <property type="match status" value="1"/>
</dbReference>
<evidence type="ECO:0000256" key="6">
    <source>
        <dbReference type="PROSITE-ProRule" id="PRU00339"/>
    </source>
</evidence>
<dbReference type="Pfam" id="PF13424">
    <property type="entry name" value="TPR_12"/>
    <property type="match status" value="1"/>
</dbReference>
<accession>A0ABZ1GTG3</accession>
<evidence type="ECO:0000256" key="2">
    <source>
        <dbReference type="ARBA" id="ARBA00022490"/>
    </source>
</evidence>
<keyword evidence="4 6" id="KW-0802">TPR repeat</keyword>
<feature type="repeat" description="TPR" evidence="6">
    <location>
        <begin position="274"/>
        <end position="307"/>
    </location>
</feature>
<evidence type="ECO:0000256" key="4">
    <source>
        <dbReference type="ARBA" id="ARBA00022803"/>
    </source>
</evidence>
<dbReference type="SMART" id="SM00028">
    <property type="entry name" value="TPR"/>
    <property type="match status" value="3"/>
</dbReference>
<dbReference type="SUPFAM" id="SSF48452">
    <property type="entry name" value="TPR-like"/>
    <property type="match status" value="2"/>
</dbReference>